<comment type="caution">
    <text evidence="2">The sequence shown here is derived from an EMBL/GenBank/DDBJ whole genome shotgun (WGS) entry which is preliminary data.</text>
</comment>
<evidence type="ECO:0000313" key="2">
    <source>
        <dbReference type="EMBL" id="KAJ1092666.1"/>
    </source>
</evidence>
<evidence type="ECO:0000256" key="1">
    <source>
        <dbReference type="SAM" id="SignalP"/>
    </source>
</evidence>
<proteinExistence type="predicted"/>
<accession>A0AAV7LMD8</accession>
<sequence length="98" mass="10767">MALCAVAVFGRRLLCNTALVIIGAQGFQDPMVTYAGGDGTHRRGCQRPLEKANLACHRQGGADPGIFDRRRTHCHKQWEDLHRWARKTAGAQLGLASQ</sequence>
<keyword evidence="3" id="KW-1185">Reference proteome</keyword>
<dbReference type="AlphaFoldDB" id="A0AAV7LMD8"/>
<organism evidence="2 3">
    <name type="scientific">Pleurodeles waltl</name>
    <name type="common">Iberian ribbed newt</name>
    <dbReference type="NCBI Taxonomy" id="8319"/>
    <lineage>
        <taxon>Eukaryota</taxon>
        <taxon>Metazoa</taxon>
        <taxon>Chordata</taxon>
        <taxon>Craniata</taxon>
        <taxon>Vertebrata</taxon>
        <taxon>Euteleostomi</taxon>
        <taxon>Amphibia</taxon>
        <taxon>Batrachia</taxon>
        <taxon>Caudata</taxon>
        <taxon>Salamandroidea</taxon>
        <taxon>Salamandridae</taxon>
        <taxon>Pleurodelinae</taxon>
        <taxon>Pleurodeles</taxon>
    </lineage>
</organism>
<name>A0AAV7LMD8_PLEWA</name>
<feature type="signal peptide" evidence="1">
    <location>
        <begin position="1"/>
        <end position="18"/>
    </location>
</feature>
<keyword evidence="1" id="KW-0732">Signal</keyword>
<evidence type="ECO:0000313" key="3">
    <source>
        <dbReference type="Proteomes" id="UP001066276"/>
    </source>
</evidence>
<protein>
    <recommendedName>
        <fullName evidence="4">Secreted protein</fullName>
    </recommendedName>
</protein>
<gene>
    <name evidence="2" type="ORF">NDU88_005776</name>
</gene>
<dbReference type="EMBL" id="JANPWB010000015">
    <property type="protein sequence ID" value="KAJ1092666.1"/>
    <property type="molecule type" value="Genomic_DNA"/>
</dbReference>
<dbReference type="Proteomes" id="UP001066276">
    <property type="component" value="Chromosome 11"/>
</dbReference>
<reference evidence="2" key="1">
    <citation type="journal article" date="2022" name="bioRxiv">
        <title>Sequencing and chromosome-scale assembly of the giantPleurodeles waltlgenome.</title>
        <authorList>
            <person name="Brown T."/>
            <person name="Elewa A."/>
            <person name="Iarovenko S."/>
            <person name="Subramanian E."/>
            <person name="Araus A.J."/>
            <person name="Petzold A."/>
            <person name="Susuki M."/>
            <person name="Suzuki K.-i.T."/>
            <person name="Hayashi T."/>
            <person name="Toyoda A."/>
            <person name="Oliveira C."/>
            <person name="Osipova E."/>
            <person name="Leigh N.D."/>
            <person name="Simon A."/>
            <person name="Yun M.H."/>
        </authorList>
    </citation>
    <scope>NUCLEOTIDE SEQUENCE</scope>
    <source>
        <strain evidence="2">20211129_DDA</strain>
        <tissue evidence="2">Liver</tissue>
    </source>
</reference>
<feature type="chain" id="PRO_5043877109" description="Secreted protein" evidence="1">
    <location>
        <begin position="19"/>
        <end position="98"/>
    </location>
</feature>
<evidence type="ECO:0008006" key="4">
    <source>
        <dbReference type="Google" id="ProtNLM"/>
    </source>
</evidence>